<reference evidence="2 3" key="1">
    <citation type="submission" date="2020-11" db="EMBL/GenBank/DDBJ databases">
        <title>A novel isolate from a Black sea contaminated sediment with potential to produce alkanes: Plantactinospora alkalitolerans sp. nov.</title>
        <authorList>
            <person name="Carro L."/>
            <person name="Veyisoglu A."/>
            <person name="Guven K."/>
            <person name="Schumann P."/>
            <person name="Klenk H.-P."/>
            <person name="Sahin N."/>
        </authorList>
    </citation>
    <scope>NUCLEOTIDE SEQUENCE [LARGE SCALE GENOMIC DNA]</scope>
    <source>
        <strain evidence="2 3">S1510</strain>
    </source>
</reference>
<organism evidence="2 3">
    <name type="scientific">Plantactinospora alkalitolerans</name>
    <dbReference type="NCBI Taxonomy" id="2789879"/>
    <lineage>
        <taxon>Bacteria</taxon>
        <taxon>Bacillati</taxon>
        <taxon>Actinomycetota</taxon>
        <taxon>Actinomycetes</taxon>
        <taxon>Micromonosporales</taxon>
        <taxon>Micromonosporaceae</taxon>
        <taxon>Plantactinospora</taxon>
    </lineage>
</organism>
<proteinExistence type="predicted"/>
<evidence type="ECO:0000313" key="3">
    <source>
        <dbReference type="Proteomes" id="UP000638560"/>
    </source>
</evidence>
<dbReference type="Proteomes" id="UP000638560">
    <property type="component" value="Unassembled WGS sequence"/>
</dbReference>
<evidence type="ECO:0000313" key="2">
    <source>
        <dbReference type="EMBL" id="MBF9134725.1"/>
    </source>
</evidence>
<protein>
    <submittedName>
        <fullName evidence="2">Uncharacterized protein</fullName>
    </submittedName>
</protein>
<feature type="region of interest" description="Disordered" evidence="1">
    <location>
        <begin position="1"/>
        <end position="31"/>
    </location>
</feature>
<comment type="caution">
    <text evidence="2">The sequence shown here is derived from an EMBL/GenBank/DDBJ whole genome shotgun (WGS) entry which is preliminary data.</text>
</comment>
<dbReference type="RefSeq" id="WP_196206197.1">
    <property type="nucleotide sequence ID" value="NZ_JADPUN010000377.1"/>
</dbReference>
<evidence type="ECO:0000256" key="1">
    <source>
        <dbReference type="SAM" id="MobiDB-lite"/>
    </source>
</evidence>
<keyword evidence="3" id="KW-1185">Reference proteome</keyword>
<sequence length="53" mass="5295">MVDALQVDAPVTGSGLVGGEDVDGEPPQQRIGDVTGYQGALGRAESAPSGHCE</sequence>
<accession>A0ABS0H8C4</accession>
<gene>
    <name evidence="2" type="ORF">I0C86_38215</name>
</gene>
<name>A0ABS0H8C4_9ACTN</name>
<dbReference type="EMBL" id="JADPUN010000377">
    <property type="protein sequence ID" value="MBF9134725.1"/>
    <property type="molecule type" value="Genomic_DNA"/>
</dbReference>